<comment type="caution">
    <text evidence="6">The sequence shown here is derived from an EMBL/GenBank/DDBJ whole genome shotgun (WGS) entry which is preliminary data.</text>
</comment>
<organism evidence="6 7">
    <name type="scientific">Halonatronomonas betaini</name>
    <dbReference type="NCBI Taxonomy" id="2778430"/>
    <lineage>
        <taxon>Bacteria</taxon>
        <taxon>Bacillati</taxon>
        <taxon>Bacillota</taxon>
        <taxon>Clostridia</taxon>
        <taxon>Halanaerobiales</taxon>
        <taxon>Halarsenatibacteraceae</taxon>
        <taxon>Halonatronomonas</taxon>
    </lineage>
</organism>
<evidence type="ECO:0000256" key="1">
    <source>
        <dbReference type="ARBA" id="ARBA00003535"/>
    </source>
</evidence>
<dbReference type="Pfam" id="PF03060">
    <property type="entry name" value="NMO"/>
    <property type="match status" value="2"/>
</dbReference>
<evidence type="ECO:0000256" key="3">
    <source>
        <dbReference type="ARBA" id="ARBA00022630"/>
    </source>
</evidence>
<proteinExistence type="predicted"/>
<dbReference type="CDD" id="cd04730">
    <property type="entry name" value="NPD_like"/>
    <property type="match status" value="1"/>
</dbReference>
<dbReference type="GO" id="GO:0018580">
    <property type="term" value="F:nitronate monooxygenase activity"/>
    <property type="evidence" value="ECO:0007669"/>
    <property type="project" value="InterPro"/>
</dbReference>
<keyword evidence="4" id="KW-0288">FMN</keyword>
<evidence type="ECO:0000313" key="6">
    <source>
        <dbReference type="EMBL" id="MBF8436774.1"/>
    </source>
</evidence>
<dbReference type="InterPro" id="IPR004136">
    <property type="entry name" value="NMO"/>
</dbReference>
<keyword evidence="3" id="KW-0285">Flavoprotein</keyword>
<dbReference type="EMBL" id="JADPIE010000003">
    <property type="protein sequence ID" value="MBF8436774.1"/>
    <property type="molecule type" value="Genomic_DNA"/>
</dbReference>
<dbReference type="PANTHER" id="PTHR32332">
    <property type="entry name" value="2-NITROPROPANE DIOXYGENASE"/>
    <property type="match status" value="1"/>
</dbReference>
<dbReference type="AlphaFoldDB" id="A0A931ARH5"/>
<dbReference type="PANTHER" id="PTHR32332:SF20">
    <property type="entry name" value="2-NITROPROPANE DIOXYGENASE-LIKE PROTEIN"/>
    <property type="match status" value="1"/>
</dbReference>
<evidence type="ECO:0000256" key="2">
    <source>
        <dbReference type="ARBA" id="ARBA00013457"/>
    </source>
</evidence>
<keyword evidence="7" id="KW-1185">Reference proteome</keyword>
<keyword evidence="5" id="KW-0560">Oxidoreductase</keyword>
<evidence type="ECO:0000256" key="4">
    <source>
        <dbReference type="ARBA" id="ARBA00022643"/>
    </source>
</evidence>
<dbReference type="SUPFAM" id="SSF51412">
    <property type="entry name" value="Inosine monophosphate dehydrogenase (IMPDH)"/>
    <property type="match status" value="1"/>
</dbReference>
<dbReference type="Proteomes" id="UP000621436">
    <property type="component" value="Unassembled WGS sequence"/>
</dbReference>
<dbReference type="InterPro" id="IPR017569">
    <property type="entry name" value="Enoyl_ACP_red-II_put"/>
</dbReference>
<name>A0A931ARH5_9FIRM</name>
<gene>
    <name evidence="6" type="primary">fabK</name>
    <name evidence="6" type="ORF">I0Q91_06785</name>
</gene>
<dbReference type="RefSeq" id="WP_270453686.1">
    <property type="nucleotide sequence ID" value="NZ_JADPIE010000003.1"/>
</dbReference>
<dbReference type="InterPro" id="IPR013785">
    <property type="entry name" value="Aldolase_TIM"/>
</dbReference>
<dbReference type="NCBIfam" id="TIGR03151">
    <property type="entry name" value="enACPred_II"/>
    <property type="match status" value="1"/>
</dbReference>
<reference evidence="6" key="1">
    <citation type="submission" date="2020-11" db="EMBL/GenBank/DDBJ databases">
        <title>Halonatronomonas betainensis gen. nov., sp. nov. a novel haloalkaliphilic representative of the family Halanaerobiacae capable of betaine degradation.</title>
        <authorList>
            <person name="Boltyanskaya Y."/>
            <person name="Kevbrin V."/>
            <person name="Detkova E."/>
            <person name="Grouzdev D.S."/>
            <person name="Koziaeva V."/>
            <person name="Zhilina T."/>
        </authorList>
    </citation>
    <scope>NUCLEOTIDE SEQUENCE</scope>
    <source>
        <strain evidence="6">Z-7014</strain>
    </source>
</reference>
<protein>
    <recommendedName>
        <fullName evidence="2">Probable nitronate monooxygenase</fullName>
    </recommendedName>
</protein>
<comment type="function">
    <text evidence="1">Nitronate monooxygenase that uses molecular oxygen to catalyze the oxidative denitrification of alkyl nitronates. Acts on propionate 3-nitronate (P3N), the presumed physiological substrate. Probably functions in the detoxification of P3N, a metabolic poison produced by plants and fungi as a defense mechanism.</text>
</comment>
<accession>A0A931ARH5</accession>
<sequence length="319" mass="33733">MNSFFKTDICDILEIEYPIIQGGMAWVATGELAGAVSKAGGLGIIGSGNAPAEIVEQEINKVREITDKPFGVNVMLLSPYVEEVVDLVAEKEVPVVTTGAGNPGKYIDRFLAGGCKVIPVVSSSALARRMSRMEISAVIAEGNEAGGHIGDLTTMTLIPQIVDSVDVPVIAAGGIADGRGLLAALFLGAQAVQLGTRFVCAEECQASNEYKEKIINARDRDAVVSARSTGHPVRSLKNTLTRKLDKLEAESATKEEIEKAGEGALREAVCEGRVDTGSVMAGQISGLIKNILSSEEIIHNIINEAEDLLLKTCKEIGEE</sequence>
<dbReference type="Gene3D" id="3.20.20.70">
    <property type="entry name" value="Aldolase class I"/>
    <property type="match status" value="1"/>
</dbReference>
<evidence type="ECO:0000256" key="5">
    <source>
        <dbReference type="ARBA" id="ARBA00023002"/>
    </source>
</evidence>
<evidence type="ECO:0000313" key="7">
    <source>
        <dbReference type="Proteomes" id="UP000621436"/>
    </source>
</evidence>